<name>A0A5B7CY92_PORTR</name>
<protein>
    <submittedName>
        <fullName evidence="2">Uncharacterized protein</fullName>
    </submittedName>
</protein>
<reference evidence="2 3" key="1">
    <citation type="submission" date="2019-05" db="EMBL/GenBank/DDBJ databases">
        <title>Another draft genome of Portunus trituberculatus and its Hox gene families provides insights of decapod evolution.</title>
        <authorList>
            <person name="Jeong J.-H."/>
            <person name="Song I."/>
            <person name="Kim S."/>
            <person name="Choi T."/>
            <person name="Kim D."/>
            <person name="Ryu S."/>
            <person name="Kim W."/>
        </authorList>
    </citation>
    <scope>NUCLEOTIDE SEQUENCE [LARGE SCALE GENOMIC DNA]</scope>
    <source>
        <tissue evidence="2">Muscle</tissue>
    </source>
</reference>
<dbReference type="Proteomes" id="UP000324222">
    <property type="component" value="Unassembled WGS sequence"/>
</dbReference>
<accession>A0A5B7CY92</accession>
<proteinExistence type="predicted"/>
<feature type="compositionally biased region" description="Polar residues" evidence="1">
    <location>
        <begin position="150"/>
        <end position="161"/>
    </location>
</feature>
<gene>
    <name evidence="2" type="ORF">E2C01_006988</name>
</gene>
<evidence type="ECO:0000313" key="3">
    <source>
        <dbReference type="Proteomes" id="UP000324222"/>
    </source>
</evidence>
<dbReference type="EMBL" id="VSRR010000337">
    <property type="protein sequence ID" value="MPC14228.1"/>
    <property type="molecule type" value="Genomic_DNA"/>
</dbReference>
<evidence type="ECO:0000313" key="2">
    <source>
        <dbReference type="EMBL" id="MPC14228.1"/>
    </source>
</evidence>
<comment type="caution">
    <text evidence="2">The sequence shown here is derived from an EMBL/GenBank/DDBJ whole genome shotgun (WGS) entry which is preliminary data.</text>
</comment>
<evidence type="ECO:0000256" key="1">
    <source>
        <dbReference type="SAM" id="MobiDB-lite"/>
    </source>
</evidence>
<keyword evidence="3" id="KW-1185">Reference proteome</keyword>
<dbReference type="AlphaFoldDB" id="A0A5B7CY92"/>
<organism evidence="2 3">
    <name type="scientific">Portunus trituberculatus</name>
    <name type="common">Swimming crab</name>
    <name type="synonym">Neptunus trituberculatus</name>
    <dbReference type="NCBI Taxonomy" id="210409"/>
    <lineage>
        <taxon>Eukaryota</taxon>
        <taxon>Metazoa</taxon>
        <taxon>Ecdysozoa</taxon>
        <taxon>Arthropoda</taxon>
        <taxon>Crustacea</taxon>
        <taxon>Multicrustacea</taxon>
        <taxon>Malacostraca</taxon>
        <taxon>Eumalacostraca</taxon>
        <taxon>Eucarida</taxon>
        <taxon>Decapoda</taxon>
        <taxon>Pleocyemata</taxon>
        <taxon>Brachyura</taxon>
        <taxon>Eubrachyura</taxon>
        <taxon>Portunoidea</taxon>
        <taxon>Portunidae</taxon>
        <taxon>Portuninae</taxon>
        <taxon>Portunus</taxon>
    </lineage>
</organism>
<feature type="region of interest" description="Disordered" evidence="1">
    <location>
        <begin position="134"/>
        <end position="161"/>
    </location>
</feature>
<sequence length="161" mass="17482">MRFTHQAELQCLKHLCLGGAGVRGQTLRCGRGPVYCSAGHSPLTVADKSVHIYEGEEQSVAGVALIRSGCVSVGRKLHVFCERHSLCYSAAAYVKYSMRHCSIQPPAPCRGSVDHHTPGDHHTLINVNERFKMSTPSLPPHHASHLHATQPNTCDASGQTH</sequence>